<feature type="transmembrane region" description="Helical" evidence="1">
    <location>
        <begin position="210"/>
        <end position="229"/>
    </location>
</feature>
<feature type="transmembrane region" description="Helical" evidence="1">
    <location>
        <begin position="350"/>
        <end position="370"/>
    </location>
</feature>
<name>A0A5B8CT90_9PROT</name>
<protein>
    <recommendedName>
        <fullName evidence="4">Glycosyltransferase RgtA/B/C/D-like domain-containing protein</fullName>
    </recommendedName>
</protein>
<feature type="transmembrane region" description="Helical" evidence="1">
    <location>
        <begin position="59"/>
        <end position="80"/>
    </location>
</feature>
<keyword evidence="1" id="KW-1133">Transmembrane helix</keyword>
<proteinExistence type="predicted"/>
<keyword evidence="1" id="KW-0472">Membrane</keyword>
<feature type="transmembrane region" description="Helical" evidence="1">
    <location>
        <begin position="277"/>
        <end position="300"/>
    </location>
</feature>
<feature type="transmembrane region" description="Helical" evidence="1">
    <location>
        <begin position="376"/>
        <end position="394"/>
    </location>
</feature>
<evidence type="ECO:0000256" key="1">
    <source>
        <dbReference type="SAM" id="Phobius"/>
    </source>
</evidence>
<accession>A0A5B8CT90</accession>
<reference evidence="3" key="1">
    <citation type="journal article" date="2019" name="ISME J.">
        <title>Evolution in action: habitat transition from sediment to the pelagial leads to genome streamlining in Methylophilaceae.</title>
        <authorList>
            <person name="Salcher M."/>
            <person name="Schaefle D."/>
            <person name="Kaspar M."/>
            <person name="Neuenschwander S.M."/>
            <person name="Ghai R."/>
        </authorList>
    </citation>
    <scope>NUCLEOTIDE SEQUENCE [LARGE SCALE GENOMIC DNA]</scope>
    <source>
        <strain evidence="3">MMS-M-51</strain>
    </source>
</reference>
<dbReference type="KEGG" id="mmec:FIU01_08240"/>
<keyword evidence="1" id="KW-0812">Transmembrane</keyword>
<feature type="transmembrane region" description="Helical" evidence="1">
    <location>
        <begin position="172"/>
        <end position="198"/>
    </location>
</feature>
<organism evidence="2 3">
    <name type="scientific">Methylophilus medardicus</name>
    <dbReference type="NCBI Taxonomy" id="2588534"/>
    <lineage>
        <taxon>Bacteria</taxon>
        <taxon>Pseudomonadati</taxon>
        <taxon>Pseudomonadota</taxon>
        <taxon>Betaproteobacteria</taxon>
        <taxon>Nitrosomonadales</taxon>
        <taxon>Methylophilaceae</taxon>
        <taxon>Methylophilus</taxon>
    </lineage>
</organism>
<dbReference type="EMBL" id="CP040946">
    <property type="protein sequence ID" value="QDC44517.1"/>
    <property type="molecule type" value="Genomic_DNA"/>
</dbReference>
<feature type="transmembrane region" description="Helical" evidence="1">
    <location>
        <begin position="15"/>
        <end position="38"/>
    </location>
</feature>
<evidence type="ECO:0008006" key="4">
    <source>
        <dbReference type="Google" id="ProtNLM"/>
    </source>
</evidence>
<feature type="transmembrane region" description="Helical" evidence="1">
    <location>
        <begin position="86"/>
        <end position="106"/>
    </location>
</feature>
<evidence type="ECO:0000313" key="2">
    <source>
        <dbReference type="EMBL" id="QDC44517.1"/>
    </source>
</evidence>
<feature type="transmembrane region" description="Helical" evidence="1">
    <location>
        <begin position="118"/>
        <end position="136"/>
    </location>
</feature>
<dbReference type="RefSeq" id="WP_140003848.1">
    <property type="nucleotide sequence ID" value="NZ_CP040946.1"/>
</dbReference>
<dbReference type="OrthoDB" id="7057633at2"/>
<gene>
    <name evidence="2" type="ORF">FIU01_08240</name>
</gene>
<feature type="transmembrane region" description="Helical" evidence="1">
    <location>
        <begin position="320"/>
        <end position="341"/>
    </location>
</feature>
<dbReference type="AlphaFoldDB" id="A0A5B8CT90"/>
<evidence type="ECO:0000313" key="3">
    <source>
        <dbReference type="Proteomes" id="UP000311008"/>
    </source>
</evidence>
<sequence length="512" mass="58622">MYLSFFKDRKKCLQAWPYATALMLAAWIIYIQHGWINIDSILYFEMARHISMGDWQSAYAVEGFSWGFYPALIALFHSITGLSIQYVANLLNVIFFMLIIKATFGLVKLAGGSRETQLCAFFLLIGAKYIVGDILPMAIRDMGYWAFMLNAITQLIRYFLVGKFKHALFWQLLGGVAMLFRIEGAIYLLCMPLIGFLFKSDAINTWQKKLAPYSLVLGCVICIYLAIAITQTSTDSLGRLNEVLSGFDDIKSNFTHQLSDRARIMGESVIGEPFKEYAWFTYLLSIFAIVSIKSLTVGGYAPLLVVMMSPKNSYRKFNPLVTIVLVYLFLLTWLVGSLIALKVNLLSTRYVGLSGFAMIVMASLPIAQFLKSKQTFKSRLLTGLVVVIVGWGLLSGTKFKNDEYYYEIDAANYVTRSLKTDEKVLYNNARLRFYAHAPYDGRIYDEWAYIHNRIEDGRFREYRFIVISMPDLADSKDKYDYLMTHLDGYELDKVFDGFKKKKRVYVFKKIGS</sequence>
<keyword evidence="3" id="KW-1185">Reference proteome</keyword>
<dbReference type="Proteomes" id="UP000311008">
    <property type="component" value="Chromosome"/>
</dbReference>